<protein>
    <submittedName>
        <fullName evidence="1">Uncharacterized protein</fullName>
    </submittedName>
</protein>
<dbReference type="AlphaFoldDB" id="A0A0F9DHQ8"/>
<proteinExistence type="predicted"/>
<organism evidence="1">
    <name type="scientific">marine sediment metagenome</name>
    <dbReference type="NCBI Taxonomy" id="412755"/>
    <lineage>
        <taxon>unclassified sequences</taxon>
        <taxon>metagenomes</taxon>
        <taxon>ecological metagenomes</taxon>
    </lineage>
</organism>
<dbReference type="EMBL" id="LAZR01028883">
    <property type="protein sequence ID" value="KKL61228.1"/>
    <property type="molecule type" value="Genomic_DNA"/>
</dbReference>
<comment type="caution">
    <text evidence="1">The sequence shown here is derived from an EMBL/GenBank/DDBJ whole genome shotgun (WGS) entry which is preliminary data.</text>
</comment>
<sequence>MTHNGELFFNGFDDFSSDFFLIKPFSQISTLVIESKTKPKNIIEVILRELYTFFKDKKKYRTISDVDRVLKRLELIIQEEGYKLESLTEEEKEEQSRDIIQDFENFLDVHQEEIEKSFLNPDFEPFLSHWILNLDTSMKIFSETFEMFEIKKRRMERFSKRGIQSLFERLMDLMKALFLVLYRITEQIFILTRNLPCTLEDELDYLLNDIIYLENIQRYVIKSFT</sequence>
<reference evidence="1" key="1">
    <citation type="journal article" date="2015" name="Nature">
        <title>Complex archaea that bridge the gap between prokaryotes and eukaryotes.</title>
        <authorList>
            <person name="Spang A."/>
            <person name="Saw J.H."/>
            <person name="Jorgensen S.L."/>
            <person name="Zaremba-Niedzwiedzka K."/>
            <person name="Martijn J."/>
            <person name="Lind A.E."/>
            <person name="van Eijk R."/>
            <person name="Schleper C."/>
            <person name="Guy L."/>
            <person name="Ettema T.J."/>
        </authorList>
    </citation>
    <scope>NUCLEOTIDE SEQUENCE</scope>
</reference>
<accession>A0A0F9DHQ8</accession>
<evidence type="ECO:0000313" key="1">
    <source>
        <dbReference type="EMBL" id="KKL61228.1"/>
    </source>
</evidence>
<name>A0A0F9DHQ8_9ZZZZ</name>
<gene>
    <name evidence="1" type="ORF">LCGC14_2197400</name>
</gene>